<evidence type="ECO:0000313" key="1">
    <source>
        <dbReference type="EMBL" id="TKD13342.1"/>
    </source>
</evidence>
<accession>A0A4U1JKN8</accession>
<dbReference type="OrthoDB" id="9986927at2"/>
<organism evidence="1 2">
    <name type="scientific">Polyangium fumosum</name>
    <dbReference type="NCBI Taxonomy" id="889272"/>
    <lineage>
        <taxon>Bacteria</taxon>
        <taxon>Pseudomonadati</taxon>
        <taxon>Myxococcota</taxon>
        <taxon>Polyangia</taxon>
        <taxon>Polyangiales</taxon>
        <taxon>Polyangiaceae</taxon>
        <taxon>Polyangium</taxon>
    </lineage>
</organism>
<proteinExistence type="predicted"/>
<comment type="caution">
    <text evidence="1">The sequence shown here is derived from an EMBL/GenBank/DDBJ whole genome shotgun (WGS) entry which is preliminary data.</text>
</comment>
<evidence type="ECO:0000313" key="2">
    <source>
        <dbReference type="Proteomes" id="UP000309215"/>
    </source>
</evidence>
<keyword evidence="2" id="KW-1185">Reference proteome</keyword>
<protein>
    <submittedName>
        <fullName evidence="1">Uncharacterized protein</fullName>
    </submittedName>
</protein>
<dbReference type="Proteomes" id="UP000309215">
    <property type="component" value="Unassembled WGS sequence"/>
</dbReference>
<dbReference type="AlphaFoldDB" id="A0A4U1JKN8"/>
<sequence length="60" mass="6416">MKQLDCPITNTCAGTRCKEKVPLPKCWADVDCIGGTCAGAIICPCDQTCFSPDMPGECKF</sequence>
<dbReference type="EMBL" id="SSMQ01000001">
    <property type="protein sequence ID" value="TKD13342.1"/>
    <property type="molecule type" value="Genomic_DNA"/>
</dbReference>
<reference evidence="1 2" key="1">
    <citation type="submission" date="2019-04" db="EMBL/GenBank/DDBJ databases">
        <authorList>
            <person name="Li Y."/>
            <person name="Wang J."/>
        </authorList>
    </citation>
    <scope>NUCLEOTIDE SEQUENCE [LARGE SCALE GENOMIC DNA]</scope>
    <source>
        <strain evidence="1 2">DSM 14668</strain>
    </source>
</reference>
<name>A0A4U1JKN8_9BACT</name>
<gene>
    <name evidence="1" type="ORF">E8A74_02000</name>
</gene>